<evidence type="ECO:0008006" key="3">
    <source>
        <dbReference type="Google" id="ProtNLM"/>
    </source>
</evidence>
<evidence type="ECO:0000313" key="2">
    <source>
        <dbReference type="Proteomes" id="UP001138757"/>
    </source>
</evidence>
<dbReference type="InterPro" id="IPR044053">
    <property type="entry name" value="AsaB-like"/>
</dbReference>
<gene>
    <name evidence="1" type="ORF">KK488_14725</name>
</gene>
<evidence type="ECO:0000313" key="1">
    <source>
        <dbReference type="EMBL" id="MBT2188207.1"/>
    </source>
</evidence>
<proteinExistence type="predicted"/>
<protein>
    <recommendedName>
        <fullName evidence="3">Methyltransferase</fullName>
    </recommendedName>
</protein>
<name>A0A9X1DDK1_9SPHN</name>
<dbReference type="PANTHER" id="PTHR34598">
    <property type="entry name" value="BLL6449 PROTEIN"/>
    <property type="match status" value="1"/>
</dbReference>
<sequence length="264" mass="29541">MNPVMAKLNYVVRGESAVFNAANRAESYWPIEEHVVPIHDLRAVPGDLSFDRNGFVLWKGESAVPGAASEVEMKRLHAEESEALVKRLTGADKVISFGTMLRTDKPGAGDGNLPAFGAHVDYGARTVRDFTLDQMPEEEAERRLAGRHMLINIWRPLKTVERTPLALCDASTVLREDLFQSEVRGGLGDARRRSLWGFNLAYNPDHRWYYAPHMQPDEAYVFRLFDSDPDAVQFTGHSAFEDPTSAPGAPPRESIEIRTIAYLS</sequence>
<dbReference type="AlphaFoldDB" id="A0A9X1DDK1"/>
<comment type="caution">
    <text evidence="1">The sequence shown here is derived from an EMBL/GenBank/DDBJ whole genome shotgun (WGS) entry which is preliminary data.</text>
</comment>
<dbReference type="PANTHER" id="PTHR34598:SF3">
    <property type="entry name" value="OXIDOREDUCTASE AN1597"/>
    <property type="match status" value="1"/>
</dbReference>
<keyword evidence="2" id="KW-1185">Reference proteome</keyword>
<dbReference type="GO" id="GO:0016491">
    <property type="term" value="F:oxidoreductase activity"/>
    <property type="evidence" value="ECO:0007669"/>
    <property type="project" value="InterPro"/>
</dbReference>
<organism evidence="1 2">
    <name type="scientific">Sphingobium nicotianae</name>
    <dbReference type="NCBI Taxonomy" id="2782607"/>
    <lineage>
        <taxon>Bacteria</taxon>
        <taxon>Pseudomonadati</taxon>
        <taxon>Pseudomonadota</taxon>
        <taxon>Alphaproteobacteria</taxon>
        <taxon>Sphingomonadales</taxon>
        <taxon>Sphingomonadaceae</taxon>
        <taxon>Sphingobium</taxon>
    </lineage>
</organism>
<dbReference type="EMBL" id="JAHGAW010000009">
    <property type="protein sequence ID" value="MBT2188207.1"/>
    <property type="molecule type" value="Genomic_DNA"/>
</dbReference>
<accession>A0A9X1DDK1</accession>
<dbReference type="Proteomes" id="UP001138757">
    <property type="component" value="Unassembled WGS sequence"/>
</dbReference>
<dbReference type="RefSeq" id="WP_214624459.1">
    <property type="nucleotide sequence ID" value="NZ_JAHGAW010000009.1"/>
</dbReference>
<dbReference type="NCBIfam" id="NF041278">
    <property type="entry name" value="CmcJ_NvfI_EfuI"/>
    <property type="match status" value="1"/>
</dbReference>
<reference evidence="1" key="1">
    <citation type="submission" date="2021-05" db="EMBL/GenBank/DDBJ databases">
        <title>Genome of Sphingobium sp. strain.</title>
        <authorList>
            <person name="Fan R."/>
        </authorList>
    </citation>
    <scope>NUCLEOTIDE SEQUENCE</scope>
    <source>
        <strain evidence="1">H33</strain>
    </source>
</reference>